<sequence length="397" mass="42748">MLNRPERVSASTRERVLRAMDELGFSRDSSAAATGAGSAPPPEELASSPREPDRRSAGIVAVAKRARVSVGTVSNVLNRPDKVTPKTRDRVLRAIEELGFVRNEAARQLRIGRSRTVGLIVLDVANPFFVDIAGGAEKTAEKSGLSLVICNSSELPDREAHYLSLLEEQRSFGILLTPVMTKNPRIEEIRKRGTPVVLVDRASGRGQCSVSVDDVSGGQSAVNHLIGQGHERIAFVGGPRSIKQVQDRLKGSRLALDEAGMPTSSLVTFDTDALTVAEGRRAGAWLSGLSRADRPTAAFCANDLLALGLLQEMTSQGRSVPQDLAIIGYDDIDFASAAAVPLSSVRQPRQLLGQTATELLIDEAAGDPAHKHRQVVFQPELVVRDSTRLRRAHPKRG</sequence>
<feature type="domain" description="HTH lacI-type" evidence="5">
    <location>
        <begin position="1"/>
        <end position="36"/>
    </location>
</feature>
<dbReference type="InterPro" id="IPR000843">
    <property type="entry name" value="HTH_LacI"/>
</dbReference>
<dbReference type="InterPro" id="IPR028082">
    <property type="entry name" value="Peripla_BP_I"/>
</dbReference>
<feature type="domain" description="HTH lacI-type" evidence="5">
    <location>
        <begin position="57"/>
        <end position="111"/>
    </location>
</feature>
<feature type="compositionally biased region" description="Low complexity" evidence="4">
    <location>
        <begin position="29"/>
        <end position="49"/>
    </location>
</feature>
<reference evidence="6" key="2">
    <citation type="submission" date="2022-05" db="EMBL/GenBank/DDBJ databases">
        <authorList>
            <person name="Kim J.-S."/>
            <person name="Lee K."/>
            <person name="Suh M."/>
            <person name="Eom M."/>
            <person name="Kim J.-S."/>
            <person name="Kim D.-S."/>
            <person name="Ko S.-H."/>
            <person name="Shin Y."/>
            <person name="Lee J.-S."/>
        </authorList>
    </citation>
    <scope>NUCLEOTIDE SEQUENCE</scope>
    <source>
        <strain evidence="6">N237</strain>
    </source>
</reference>
<dbReference type="PANTHER" id="PTHR30146">
    <property type="entry name" value="LACI-RELATED TRANSCRIPTIONAL REPRESSOR"/>
    <property type="match status" value="1"/>
</dbReference>
<dbReference type="RefSeq" id="WP_249769967.1">
    <property type="nucleotide sequence ID" value="NZ_CP097332.1"/>
</dbReference>
<evidence type="ECO:0000256" key="4">
    <source>
        <dbReference type="SAM" id="MobiDB-lite"/>
    </source>
</evidence>
<name>A0ABY4QWD7_9ACTN</name>
<organism evidence="6 7">
    <name type="scientific">Jatrophihabitans telluris</name>
    <dbReference type="NCBI Taxonomy" id="2038343"/>
    <lineage>
        <taxon>Bacteria</taxon>
        <taxon>Bacillati</taxon>
        <taxon>Actinomycetota</taxon>
        <taxon>Actinomycetes</taxon>
        <taxon>Jatrophihabitantales</taxon>
        <taxon>Jatrophihabitantaceae</taxon>
        <taxon>Jatrophihabitans</taxon>
    </lineage>
</organism>
<reference evidence="6" key="1">
    <citation type="journal article" date="2018" name="Int. J. Syst. Evol. Microbiol.">
        <title>Jatrophihabitans telluris sp. nov., isolated from sediment soil of lava forest wetlands and the emended description of the genus Jatrophihabitans.</title>
        <authorList>
            <person name="Lee K.C."/>
            <person name="Suh M.K."/>
            <person name="Eom M.K."/>
            <person name="Kim K.K."/>
            <person name="Kim J.S."/>
            <person name="Kim D.S."/>
            <person name="Ko S.H."/>
            <person name="Shin Y.K."/>
            <person name="Lee J.S."/>
        </authorList>
    </citation>
    <scope>NUCLEOTIDE SEQUENCE</scope>
    <source>
        <strain evidence="6">N237</strain>
    </source>
</reference>
<evidence type="ECO:0000313" key="7">
    <source>
        <dbReference type="Proteomes" id="UP001056336"/>
    </source>
</evidence>
<feature type="region of interest" description="Disordered" evidence="4">
    <location>
        <begin position="1"/>
        <end position="56"/>
    </location>
</feature>
<dbReference type="EMBL" id="CP097332">
    <property type="protein sequence ID" value="UQX87442.1"/>
    <property type="molecule type" value="Genomic_DNA"/>
</dbReference>
<dbReference type="SUPFAM" id="SSF53822">
    <property type="entry name" value="Periplasmic binding protein-like I"/>
    <property type="match status" value="1"/>
</dbReference>
<feature type="compositionally biased region" description="Basic and acidic residues" evidence="4">
    <location>
        <begin position="1"/>
        <end position="25"/>
    </location>
</feature>
<keyword evidence="2" id="KW-0238">DNA-binding</keyword>
<dbReference type="Gene3D" id="1.10.260.40">
    <property type="entry name" value="lambda repressor-like DNA-binding domains"/>
    <property type="match status" value="2"/>
</dbReference>
<gene>
    <name evidence="6" type="ORF">M6D93_14170</name>
</gene>
<dbReference type="SUPFAM" id="SSF47413">
    <property type="entry name" value="lambda repressor-like DNA-binding domains"/>
    <property type="match status" value="1"/>
</dbReference>
<evidence type="ECO:0000256" key="1">
    <source>
        <dbReference type="ARBA" id="ARBA00023015"/>
    </source>
</evidence>
<protein>
    <submittedName>
        <fullName evidence="6">Substrate-binding domain-containing protein</fullName>
    </submittedName>
</protein>
<evidence type="ECO:0000256" key="3">
    <source>
        <dbReference type="ARBA" id="ARBA00023163"/>
    </source>
</evidence>
<accession>A0ABY4QWD7</accession>
<dbReference type="SMART" id="SM00354">
    <property type="entry name" value="HTH_LACI"/>
    <property type="match status" value="1"/>
</dbReference>
<evidence type="ECO:0000256" key="2">
    <source>
        <dbReference type="ARBA" id="ARBA00023125"/>
    </source>
</evidence>
<dbReference type="Gene3D" id="3.40.50.2300">
    <property type="match status" value="2"/>
</dbReference>
<keyword evidence="3" id="KW-0804">Transcription</keyword>
<evidence type="ECO:0000259" key="5">
    <source>
        <dbReference type="PROSITE" id="PS50932"/>
    </source>
</evidence>
<dbReference type="CDD" id="cd06293">
    <property type="entry name" value="PBP1_LacI-like"/>
    <property type="match status" value="1"/>
</dbReference>
<keyword evidence="7" id="KW-1185">Reference proteome</keyword>
<proteinExistence type="predicted"/>
<dbReference type="InterPro" id="IPR046335">
    <property type="entry name" value="LacI/GalR-like_sensor"/>
</dbReference>
<evidence type="ECO:0000313" key="6">
    <source>
        <dbReference type="EMBL" id="UQX87442.1"/>
    </source>
</evidence>
<keyword evidence="1" id="KW-0805">Transcription regulation</keyword>
<dbReference type="Proteomes" id="UP001056336">
    <property type="component" value="Chromosome"/>
</dbReference>
<dbReference type="InterPro" id="IPR010982">
    <property type="entry name" value="Lambda_DNA-bd_dom_sf"/>
</dbReference>
<dbReference type="PANTHER" id="PTHR30146:SF109">
    <property type="entry name" value="HTH-TYPE TRANSCRIPTIONAL REGULATOR GALS"/>
    <property type="match status" value="1"/>
</dbReference>
<dbReference type="Pfam" id="PF00356">
    <property type="entry name" value="LacI"/>
    <property type="match status" value="1"/>
</dbReference>
<dbReference type="Pfam" id="PF13377">
    <property type="entry name" value="Peripla_BP_3"/>
    <property type="match status" value="1"/>
</dbReference>
<dbReference type="PROSITE" id="PS50932">
    <property type="entry name" value="HTH_LACI_2"/>
    <property type="match status" value="2"/>
</dbReference>
<dbReference type="CDD" id="cd01392">
    <property type="entry name" value="HTH_LacI"/>
    <property type="match status" value="1"/>
</dbReference>